<organism evidence="1">
    <name type="scientific">hydrothermal vent metagenome</name>
    <dbReference type="NCBI Taxonomy" id="652676"/>
    <lineage>
        <taxon>unclassified sequences</taxon>
        <taxon>metagenomes</taxon>
        <taxon>ecological metagenomes</taxon>
    </lineage>
</organism>
<evidence type="ECO:0000313" key="1">
    <source>
        <dbReference type="EMBL" id="VAW51011.1"/>
    </source>
</evidence>
<dbReference type="PROSITE" id="PS51257">
    <property type="entry name" value="PROKAR_LIPOPROTEIN"/>
    <property type="match status" value="1"/>
</dbReference>
<dbReference type="AlphaFoldDB" id="A0A3B0W6S6"/>
<gene>
    <name evidence="1" type="ORF">MNBD_GAMMA05-2358</name>
</gene>
<name>A0A3B0W6S6_9ZZZZ</name>
<accession>A0A3B0W6S6</accession>
<dbReference type="EMBL" id="UOFE01000011">
    <property type="protein sequence ID" value="VAW51011.1"/>
    <property type="molecule type" value="Genomic_DNA"/>
</dbReference>
<proteinExistence type="predicted"/>
<sequence length="415" mass="43604">MKNVNFKLTAISVALVAVITSGCSSSGDGSSTTEDSFTYSTTSSKGDYSEWTIVGSSLTATWNVVADNGDIEYSYDVTATCGDAADSGVRSCSIDTGSCTDGTAVCTDTPTGDFDMMDVPGVALFIHTDGEFDDEQLHVGFAKNDDACTDDVSGDYTFMRTGLGLDENFGMYRSDDNFVDILHSDFGFNSAIATATPDVVYRTGTENEVLADQGCVDGVRTRSIGGGESIRSMMTNSGLFVLGFPAGQGGIVSFKTSNAASLDDFANKSFGGIVFPDDSGPEPISATSGVLTGGEVTIAATIDGVVENLSIMQLDTADSMTNPAYPDFTAVPATYDASTLSMTYATPNDIPGLFKFDNLTDGGRVIMAAMKFNDKVIGIGMVYNHRDAGDTNPANGNPFPDPNLYNTGNFILFEK</sequence>
<reference evidence="1" key="1">
    <citation type="submission" date="2018-06" db="EMBL/GenBank/DDBJ databases">
        <authorList>
            <person name="Zhirakovskaya E."/>
        </authorList>
    </citation>
    <scope>NUCLEOTIDE SEQUENCE</scope>
</reference>
<protein>
    <submittedName>
        <fullName evidence="1">Uncharacterized protein</fullName>
    </submittedName>
</protein>